<evidence type="ECO:0000313" key="1">
    <source>
        <dbReference type="EMBL" id="OAT01855.1"/>
    </source>
</evidence>
<sequence length="91" mass="9973">MPSSSSALSLHLIFRPAAHLISSSDQPLTLSSVVLFFALSVLSVSPAVSQAYDHLFSAHTISDQAYANMSRFSINDSHTTVHFRNLIINER</sequence>
<gene>
    <name evidence="1" type="ORF">BDCG_17259</name>
</gene>
<dbReference type="RefSeq" id="XP_045281582.1">
    <property type="nucleotide sequence ID" value="XM_045426402.1"/>
</dbReference>
<protein>
    <submittedName>
        <fullName evidence="1">Uncharacterized protein</fullName>
    </submittedName>
</protein>
<dbReference type="GeneID" id="69032151"/>
<accession>A0ABX2VXI6</accession>
<reference evidence="2" key="1">
    <citation type="journal article" date="2015" name="PLoS Genet.">
        <title>The dynamic genome and transcriptome of the human fungal pathogen Blastomyces and close relative Emmonsia.</title>
        <authorList>
            <person name="Munoz J.F."/>
            <person name="Gauthier G.M."/>
            <person name="Desjardins C.A."/>
            <person name="Gallo J.E."/>
            <person name="Holder J."/>
            <person name="Sullivan T.D."/>
            <person name="Marty A.J."/>
            <person name="Carmen J.C."/>
            <person name="Chen Z."/>
            <person name="Ding L."/>
            <person name="Gujja S."/>
            <person name="Magrini V."/>
            <person name="Misas E."/>
            <person name="Mitreva M."/>
            <person name="Priest M."/>
            <person name="Saif S."/>
            <person name="Whiston E.A."/>
            <person name="Young S."/>
            <person name="Zeng Q."/>
            <person name="Goldman W.E."/>
            <person name="Mardis E.R."/>
            <person name="Taylor J.W."/>
            <person name="McEwen J.G."/>
            <person name="Clay O.K."/>
            <person name="Klein B.S."/>
            <person name="Cuomo C.A."/>
        </authorList>
    </citation>
    <scope>NUCLEOTIDE SEQUENCE [LARGE SCALE GENOMIC DNA]</scope>
    <source>
        <strain evidence="2">ER-3 / ATCC MYA-2586</strain>
    </source>
</reference>
<dbReference type="EMBL" id="EQ999978">
    <property type="protein sequence ID" value="OAT01855.1"/>
    <property type="molecule type" value="Genomic_DNA"/>
</dbReference>
<proteinExistence type="predicted"/>
<keyword evidence="2" id="KW-1185">Reference proteome</keyword>
<name>A0ABX2VXI6_AJEDR</name>
<organism evidence="1 2">
    <name type="scientific">Ajellomyces dermatitidis (strain ER-3 / ATCC MYA-2586)</name>
    <name type="common">Blastomyces dermatitidis</name>
    <dbReference type="NCBI Taxonomy" id="559297"/>
    <lineage>
        <taxon>Eukaryota</taxon>
        <taxon>Fungi</taxon>
        <taxon>Dikarya</taxon>
        <taxon>Ascomycota</taxon>
        <taxon>Pezizomycotina</taxon>
        <taxon>Eurotiomycetes</taxon>
        <taxon>Eurotiomycetidae</taxon>
        <taxon>Onygenales</taxon>
        <taxon>Ajellomycetaceae</taxon>
        <taxon>Blastomyces</taxon>
    </lineage>
</organism>
<evidence type="ECO:0000313" key="2">
    <source>
        <dbReference type="Proteomes" id="UP000002039"/>
    </source>
</evidence>
<dbReference type="Proteomes" id="UP000002039">
    <property type="component" value="Unassembled WGS sequence"/>
</dbReference>